<evidence type="ECO:0000313" key="7">
    <source>
        <dbReference type="EMBL" id="CEG39917.1"/>
    </source>
</evidence>
<feature type="chain" id="PRO_5025583773" description="Glycoside hydrolase" evidence="6">
    <location>
        <begin position="17"/>
        <end position="464"/>
    </location>
</feature>
<dbReference type="Pfam" id="PF03198">
    <property type="entry name" value="Glyco_hydro_72"/>
    <property type="match status" value="1"/>
</dbReference>
<dbReference type="OMA" id="GVNDYSW"/>
<evidence type="ECO:0008006" key="9">
    <source>
        <dbReference type="Google" id="ProtNLM"/>
    </source>
</evidence>
<sequence>MKLLVAFAGFVAVVQGYTNPVTIVGYRMFDNKTGTSFAVKGIDYYPRPNSGSLNLNNLDLFTDAYYDVWKDDIEYLAATGMYALIDLAASCTNCSVTGDPYPNCYSTTLRERGREIILAFSKYDNVLAFSAGNEVNNEVPNDASINAPCQKKFVRDMRQFIGECPFIRKIPVGLVVSDHDVVKNNRQVNAKYYNCRTSTDKYENAEWYGINAYQYCNHDEKTLEAASGFHQLQIDFLSFGMTIPVMLTEFGCLNEKFPKLGNYEAQRTWLQVEWLFSSEFRKVFSGGFAFEYSTEMVNVQTGFPFTSFDKGNYGLGYYKPVNCDHKGVKCEYVPLPNYQNLTTQYQKVRLTNESLMSVFKSDRTTFPTCPSGFPKLSDIQWLSDSIVSKFKCPSVVQAFTCPGQQSSGTWVVGSGSTSKSPTGSSGSSSGSSPASTPTTNEARNQLSLFISTVCIALLSVIMLL</sequence>
<reference evidence="8" key="1">
    <citation type="submission" date="2014-09" db="EMBL/GenBank/DDBJ databases">
        <authorList>
            <person name="Sharma Rahul"/>
            <person name="Thines Marco"/>
        </authorList>
    </citation>
    <scope>NUCLEOTIDE SEQUENCE [LARGE SCALE GENOMIC DNA]</scope>
</reference>
<name>A0A0P1AGV4_PLAHL</name>
<proteinExistence type="inferred from homology"/>
<evidence type="ECO:0000256" key="3">
    <source>
        <dbReference type="ARBA" id="ARBA00023157"/>
    </source>
</evidence>
<dbReference type="GO" id="GO:0005886">
    <property type="term" value="C:plasma membrane"/>
    <property type="evidence" value="ECO:0007669"/>
    <property type="project" value="TreeGrafter"/>
</dbReference>
<dbReference type="PANTHER" id="PTHR31468:SF2">
    <property type="entry name" value="1,3-BETA-GLUCANOSYLTRANSFERASE GAS1"/>
    <property type="match status" value="1"/>
</dbReference>
<dbReference type="GO" id="GO:0042124">
    <property type="term" value="F:1,3-beta-glucanosyltransferase activity"/>
    <property type="evidence" value="ECO:0007669"/>
    <property type="project" value="TreeGrafter"/>
</dbReference>
<dbReference type="SUPFAM" id="SSF51445">
    <property type="entry name" value="(Trans)glycosidases"/>
    <property type="match status" value="1"/>
</dbReference>
<feature type="region of interest" description="Disordered" evidence="5">
    <location>
        <begin position="408"/>
        <end position="439"/>
    </location>
</feature>
<dbReference type="GO" id="GO:0034411">
    <property type="term" value="P:cell wall (1-&gt;3)-beta-D-glucan biosynthetic process"/>
    <property type="evidence" value="ECO:0007669"/>
    <property type="project" value="TreeGrafter"/>
</dbReference>
<comment type="similarity">
    <text evidence="1">Belongs to the glycosyl hydrolase 72 family.</text>
</comment>
<keyword evidence="3" id="KW-1015">Disulfide bond</keyword>
<dbReference type="OrthoDB" id="421038at2759"/>
<dbReference type="Gene3D" id="3.20.20.80">
    <property type="entry name" value="Glycosidases"/>
    <property type="match status" value="1"/>
</dbReference>
<keyword evidence="4" id="KW-0325">Glycoprotein</keyword>
<dbReference type="GeneID" id="36405199"/>
<evidence type="ECO:0000256" key="5">
    <source>
        <dbReference type="SAM" id="MobiDB-lite"/>
    </source>
</evidence>
<dbReference type="InterPro" id="IPR017853">
    <property type="entry name" value="GH"/>
</dbReference>
<dbReference type="RefSeq" id="XP_024576286.1">
    <property type="nucleotide sequence ID" value="XM_024725517.1"/>
</dbReference>
<dbReference type="EMBL" id="CCYD01000442">
    <property type="protein sequence ID" value="CEG39917.1"/>
    <property type="molecule type" value="Genomic_DNA"/>
</dbReference>
<protein>
    <recommendedName>
        <fullName evidence="9">Glycoside hydrolase</fullName>
    </recommendedName>
</protein>
<evidence type="ECO:0000313" key="8">
    <source>
        <dbReference type="Proteomes" id="UP000054928"/>
    </source>
</evidence>
<accession>A0A0P1AGV4</accession>
<keyword evidence="2 6" id="KW-0732">Signal</keyword>
<evidence type="ECO:0000256" key="6">
    <source>
        <dbReference type="SAM" id="SignalP"/>
    </source>
</evidence>
<feature type="signal peptide" evidence="6">
    <location>
        <begin position="1"/>
        <end position="16"/>
    </location>
</feature>
<evidence type="ECO:0000256" key="1">
    <source>
        <dbReference type="ARBA" id="ARBA00007528"/>
    </source>
</evidence>
<keyword evidence="8" id="KW-1185">Reference proteome</keyword>
<dbReference type="PANTHER" id="PTHR31468">
    <property type="entry name" value="1,3-BETA-GLUCANOSYLTRANSFERASE GAS1"/>
    <property type="match status" value="1"/>
</dbReference>
<dbReference type="Proteomes" id="UP000054928">
    <property type="component" value="Unassembled WGS sequence"/>
</dbReference>
<dbReference type="STRING" id="4781.A0A0P1AGV4"/>
<evidence type="ECO:0000256" key="2">
    <source>
        <dbReference type="ARBA" id="ARBA00022729"/>
    </source>
</evidence>
<organism evidence="7 8">
    <name type="scientific">Plasmopara halstedii</name>
    <name type="common">Downy mildew of sunflower</name>
    <dbReference type="NCBI Taxonomy" id="4781"/>
    <lineage>
        <taxon>Eukaryota</taxon>
        <taxon>Sar</taxon>
        <taxon>Stramenopiles</taxon>
        <taxon>Oomycota</taxon>
        <taxon>Peronosporomycetes</taxon>
        <taxon>Peronosporales</taxon>
        <taxon>Peronosporaceae</taxon>
        <taxon>Plasmopara</taxon>
    </lineage>
</organism>
<dbReference type="AlphaFoldDB" id="A0A0P1AGV4"/>
<dbReference type="InterPro" id="IPR004886">
    <property type="entry name" value="Glucanosyltransferase"/>
</dbReference>
<evidence type="ECO:0000256" key="4">
    <source>
        <dbReference type="ARBA" id="ARBA00023180"/>
    </source>
</evidence>